<proteinExistence type="predicted"/>
<dbReference type="Proteomes" id="UP000468638">
    <property type="component" value="Unassembled WGS sequence"/>
</dbReference>
<feature type="transmembrane region" description="Helical" evidence="1">
    <location>
        <begin position="86"/>
        <end position="108"/>
    </location>
</feature>
<keyword evidence="1" id="KW-1133">Transmembrane helix</keyword>
<comment type="caution">
    <text evidence="2">The sequence shown here is derived from an EMBL/GenBank/DDBJ whole genome shotgun (WGS) entry which is preliminary data.</text>
</comment>
<evidence type="ECO:0008006" key="4">
    <source>
        <dbReference type="Google" id="ProtNLM"/>
    </source>
</evidence>
<reference evidence="2 3" key="1">
    <citation type="submission" date="2019-11" db="EMBL/GenBank/DDBJ databases">
        <title>Genome sequences of 17 halophilic strains isolated from different environments.</title>
        <authorList>
            <person name="Furrow R.E."/>
        </authorList>
    </citation>
    <scope>NUCLEOTIDE SEQUENCE [LARGE SCALE GENOMIC DNA]</scope>
    <source>
        <strain evidence="2 3">22514_16_FS</strain>
    </source>
</reference>
<protein>
    <recommendedName>
        <fullName evidence="4">DUF3899 domain-containing protein</fullName>
    </recommendedName>
</protein>
<dbReference type="RefSeq" id="WP_160909997.1">
    <property type="nucleotide sequence ID" value="NZ_WMEQ01000013.1"/>
</dbReference>
<keyword evidence="1" id="KW-0472">Membrane</keyword>
<organism evidence="2 3">
    <name type="scientific">Pontibacillus yanchengensis</name>
    <dbReference type="NCBI Taxonomy" id="462910"/>
    <lineage>
        <taxon>Bacteria</taxon>
        <taxon>Bacillati</taxon>
        <taxon>Bacillota</taxon>
        <taxon>Bacilli</taxon>
        <taxon>Bacillales</taxon>
        <taxon>Bacillaceae</taxon>
        <taxon>Pontibacillus</taxon>
    </lineage>
</organism>
<evidence type="ECO:0000313" key="2">
    <source>
        <dbReference type="EMBL" id="MYL34964.1"/>
    </source>
</evidence>
<feature type="transmembrane region" description="Helical" evidence="1">
    <location>
        <begin position="6"/>
        <end position="25"/>
    </location>
</feature>
<gene>
    <name evidence="2" type="ORF">GLW05_15375</name>
</gene>
<keyword evidence="1" id="KW-0812">Transmembrane</keyword>
<evidence type="ECO:0000256" key="1">
    <source>
        <dbReference type="SAM" id="Phobius"/>
    </source>
</evidence>
<dbReference type="EMBL" id="WMEQ01000013">
    <property type="protein sequence ID" value="MYL34964.1"/>
    <property type="molecule type" value="Genomic_DNA"/>
</dbReference>
<dbReference type="AlphaFoldDB" id="A0A6I5A047"/>
<name>A0A6I5A047_9BACI</name>
<accession>A0A6I5A047</accession>
<evidence type="ECO:0000313" key="3">
    <source>
        <dbReference type="Proteomes" id="UP000468638"/>
    </source>
</evidence>
<dbReference type="OrthoDB" id="2453427at2"/>
<sequence>MKNNVIIVVSTIMIEALFLGLLSYLMGWKFIDTAFVGGLALFGVNWLSSFSESQSSNVLNATVKGWTGLDAGGIKLFRFTLSPIRVGLLLFMLIAIIGTFTFYSSYILG</sequence>